<reference evidence="4 5" key="1">
    <citation type="submission" date="2018-03" db="EMBL/GenBank/DDBJ databases">
        <title>Genomic Encyclopedia of Archaeal and Bacterial Type Strains, Phase II (KMG-II): from individual species to whole genera.</title>
        <authorList>
            <person name="Goeker M."/>
        </authorList>
    </citation>
    <scope>NUCLEOTIDE SEQUENCE [LARGE SCALE GENOMIC DNA]</scope>
    <source>
        <strain evidence="4 5">DSM 45312</strain>
    </source>
</reference>
<dbReference type="Pfam" id="PF23636">
    <property type="entry name" value="DUF7144"/>
    <property type="match status" value="1"/>
</dbReference>
<gene>
    <name evidence="4" type="ORF">CLV63_12317</name>
</gene>
<organism evidence="4 5">
    <name type="scientific">Murinocardiopsis flavida</name>
    <dbReference type="NCBI Taxonomy" id="645275"/>
    <lineage>
        <taxon>Bacteria</taxon>
        <taxon>Bacillati</taxon>
        <taxon>Actinomycetota</taxon>
        <taxon>Actinomycetes</taxon>
        <taxon>Streptosporangiales</taxon>
        <taxon>Nocardiopsidaceae</taxon>
        <taxon>Murinocardiopsis</taxon>
    </lineage>
</organism>
<feature type="transmembrane region" description="Helical" evidence="2">
    <location>
        <begin position="15"/>
        <end position="40"/>
    </location>
</feature>
<feature type="region of interest" description="Disordered" evidence="1">
    <location>
        <begin position="141"/>
        <end position="237"/>
    </location>
</feature>
<comment type="caution">
    <text evidence="4">The sequence shown here is derived from an EMBL/GenBank/DDBJ whole genome shotgun (WGS) entry which is preliminary data.</text>
</comment>
<name>A0A2P8CYY6_9ACTN</name>
<dbReference type="InterPro" id="IPR055568">
    <property type="entry name" value="DUF7144"/>
</dbReference>
<evidence type="ECO:0000256" key="2">
    <source>
        <dbReference type="SAM" id="Phobius"/>
    </source>
</evidence>
<evidence type="ECO:0000256" key="1">
    <source>
        <dbReference type="SAM" id="MobiDB-lite"/>
    </source>
</evidence>
<feature type="transmembrane region" description="Helical" evidence="2">
    <location>
        <begin position="52"/>
        <end position="75"/>
    </location>
</feature>
<evidence type="ECO:0000259" key="3">
    <source>
        <dbReference type="Pfam" id="PF23636"/>
    </source>
</evidence>
<feature type="compositionally biased region" description="Basic and acidic residues" evidence="1">
    <location>
        <begin position="219"/>
        <end position="237"/>
    </location>
</feature>
<sequence>MDTGDRSRAASSNGWAIFSATMILMVGAINLIQGFVAMFVPDYYLSASGDLLFFNFQIWGLGLGIWGIVLLATGFSLMSGRMWARVLGVVLAALNAIAQLGFLPAFPLWTMVVIAIDVLVIYGLTAGWPSVDERASYRSGHADATGHVDTRSDATGHADVRSDSAGSDATRSEPAYSDATRSDAARSESAYSDAAVRGEPESRGTHASRGSSPASAAEPEPHGVPERPTRGAHEATP</sequence>
<feature type="transmembrane region" description="Helical" evidence="2">
    <location>
        <begin position="82"/>
        <end position="102"/>
    </location>
</feature>
<dbReference type="Proteomes" id="UP000240542">
    <property type="component" value="Unassembled WGS sequence"/>
</dbReference>
<accession>A0A2P8CYY6</accession>
<evidence type="ECO:0000313" key="5">
    <source>
        <dbReference type="Proteomes" id="UP000240542"/>
    </source>
</evidence>
<feature type="domain" description="DUF7144" evidence="3">
    <location>
        <begin position="15"/>
        <end position="128"/>
    </location>
</feature>
<dbReference type="AlphaFoldDB" id="A0A2P8CYY6"/>
<keyword evidence="5" id="KW-1185">Reference proteome</keyword>
<keyword evidence="2" id="KW-0472">Membrane</keyword>
<proteinExistence type="predicted"/>
<evidence type="ECO:0000313" key="4">
    <source>
        <dbReference type="EMBL" id="PSK90188.1"/>
    </source>
</evidence>
<dbReference type="RefSeq" id="WP_106585881.1">
    <property type="nucleotide sequence ID" value="NZ_PYGA01000023.1"/>
</dbReference>
<dbReference type="OrthoDB" id="4482242at2"/>
<keyword evidence="2" id="KW-1133">Transmembrane helix</keyword>
<dbReference type="EMBL" id="PYGA01000023">
    <property type="protein sequence ID" value="PSK90188.1"/>
    <property type="molecule type" value="Genomic_DNA"/>
</dbReference>
<feature type="transmembrane region" description="Helical" evidence="2">
    <location>
        <begin position="108"/>
        <end position="128"/>
    </location>
</feature>
<feature type="compositionally biased region" description="Basic and acidic residues" evidence="1">
    <location>
        <begin position="141"/>
        <end position="162"/>
    </location>
</feature>
<keyword evidence="2" id="KW-0812">Transmembrane</keyword>
<protein>
    <recommendedName>
        <fullName evidence="3">DUF7144 domain-containing protein</fullName>
    </recommendedName>
</protein>